<dbReference type="Proteomes" id="UP000234323">
    <property type="component" value="Unassembled WGS sequence"/>
</dbReference>
<sequence length="698" mass="80600">MSDKVSVSVNILESGSDKVIKKSLKKLKQDDNLSKIRRVLSCDDKLLFLKNGSPVDIEDEKKFSLKEILTIDAWKNNSIYLKKQIFWDVLNENHKLDHGRTITNVGTKSANYRAFILKGFKELKEIDKRGKGTIEIRSNEEFIKNKNLLFNIDISINNLIKLGLSRETAQEKILRDGSNLSYNYTEVVKASLKLNRDDLKPTDEIIKAINGAIKSKDIEKFTDDYGLFIPTEITMGGRFYTNETLTSTENSNNNTETTDVNVGLNTNVTSLSYQNSTSENKSTFHKVNNTIILGGNCDGDVFNEKKWTESLKDYRNWECIEFNTPISIFQLLPVDLRKKVYEFIGKKILYTGILNCKYHFNQAGNYRKFELLKSDDIPQNILNIIQNEETDCDFFATAVDTNQDSKNVFFNCQILKQKADEKKIIPSIIIHAIQREFQPRVYDLKIVLMIVGYDIEFDCISDNCVEIVKERYLQDVQNPQNPQNTQNTQNTQNKKFHSLILRTKNGLKGTDYPFFGISTLNNLNDPNDSLIIGHNFYDIQLNNELKIDLFSYCSKKNCYSDLPNFTFCVLIILDSKAYTLRPFKFRMLKKPFINLTSYNNRNPKYVSFLRKTNDHRPIFLNQKIKQINIKYVRCRCKRKEVGCICGKTKKISKKDIHNCIVFDPCKSSALQNKVLITIKNSNQLWNAPLNLGDSLIFP</sequence>
<protein>
    <submittedName>
        <fullName evidence="3">Uncharacterized protein</fullName>
    </submittedName>
</protein>
<keyword evidence="4" id="KW-1185">Reference proteome</keyword>
<evidence type="ECO:0000313" key="4">
    <source>
        <dbReference type="Proteomes" id="UP000234323"/>
    </source>
</evidence>
<evidence type="ECO:0000259" key="2">
    <source>
        <dbReference type="Pfam" id="PF24209"/>
    </source>
</evidence>
<dbReference type="AlphaFoldDB" id="A0A2I1GJL5"/>
<proteinExistence type="predicted"/>
<dbReference type="InterPro" id="IPR020864">
    <property type="entry name" value="MACPF"/>
</dbReference>
<comment type="caution">
    <text evidence="3">The sequence shown here is derived from an EMBL/GenBank/DDBJ whole genome shotgun (WGS) entry which is preliminary data.</text>
</comment>
<dbReference type="Pfam" id="PF24209">
    <property type="entry name" value="DUF7431"/>
    <property type="match status" value="1"/>
</dbReference>
<dbReference type="VEuPathDB" id="FungiDB:RhiirA1_538498"/>
<feature type="domain" description="DUF7431" evidence="2">
    <location>
        <begin position="348"/>
        <end position="638"/>
    </location>
</feature>
<accession>A0A2I1GJL5</accession>
<evidence type="ECO:0000259" key="1">
    <source>
        <dbReference type="Pfam" id="PF01823"/>
    </source>
</evidence>
<dbReference type="Pfam" id="PF01823">
    <property type="entry name" value="MACPF"/>
    <property type="match status" value="1"/>
</dbReference>
<name>A0A2I1GJL5_9GLOM</name>
<evidence type="ECO:0000313" key="3">
    <source>
        <dbReference type="EMBL" id="PKY46811.1"/>
    </source>
</evidence>
<dbReference type="VEuPathDB" id="FungiDB:RhiirFUN_016966"/>
<gene>
    <name evidence="3" type="ORF">RhiirA4_444529</name>
</gene>
<feature type="domain" description="MACPF" evidence="1">
    <location>
        <begin position="172"/>
        <end position="322"/>
    </location>
</feature>
<reference evidence="3 4" key="1">
    <citation type="submission" date="2015-10" db="EMBL/GenBank/DDBJ databases">
        <title>Genome analyses suggest a sexual origin of heterokaryosis in a supposedly ancient asexual fungus.</title>
        <authorList>
            <person name="Ropars J."/>
            <person name="Sedzielewska K."/>
            <person name="Noel J."/>
            <person name="Charron P."/>
            <person name="Farinelli L."/>
            <person name="Marton T."/>
            <person name="Kruger M."/>
            <person name="Pelin A."/>
            <person name="Brachmann A."/>
            <person name="Corradi N."/>
        </authorList>
    </citation>
    <scope>NUCLEOTIDE SEQUENCE [LARGE SCALE GENOMIC DNA]</scope>
    <source>
        <strain evidence="3 4">A4</strain>
    </source>
</reference>
<dbReference type="EMBL" id="LLXI01000487">
    <property type="protein sequence ID" value="PKY46811.1"/>
    <property type="molecule type" value="Genomic_DNA"/>
</dbReference>
<dbReference type="InterPro" id="IPR055854">
    <property type="entry name" value="DUF7431"/>
</dbReference>
<organism evidence="3 4">
    <name type="scientific">Rhizophagus irregularis</name>
    <dbReference type="NCBI Taxonomy" id="588596"/>
    <lineage>
        <taxon>Eukaryota</taxon>
        <taxon>Fungi</taxon>
        <taxon>Fungi incertae sedis</taxon>
        <taxon>Mucoromycota</taxon>
        <taxon>Glomeromycotina</taxon>
        <taxon>Glomeromycetes</taxon>
        <taxon>Glomerales</taxon>
        <taxon>Glomeraceae</taxon>
        <taxon>Rhizophagus</taxon>
    </lineage>
</organism>